<sequence>MDIPSLRKAYPNYMTKRSLAAEWKSTEDNDYSPHDDNEDYDLEPQFPEPDSTFESKDINEDSQHAKSENFTRDIGAPQVDTEPFSNIYSDTSDLTTEPAGNASNVEENDNIDASTDTFEDEEAADDEVDSYEDLDIPSYPPGAQAVGDVLVPGHSHDYNDMRDWSSAPLNPDDYEDIENFDDIEGVDPIDPAHRNTPKVARRFLEKRGMNYDLFNQIFTQGPDSAFGDVSELSMGQLMDVFDSLQGDSEAFLIGLKMYFEPSVYKTFFDAFQIGLESQTVPDKKFEVNTTIIEGLSECHDVTYNTFYTPFARGGIFRNREIELSGCALGFITRSVKGFGKQVIRGGQISCRDGCDFLGFLESTCGNLFLGIPDENEALVLWDRAKNYYCNPPSDTLSNPLPSNLDILSSAPSSVLLDYEDKIASDIGLLENIAPVATPLGVQSELAEFEAEYIWKSSSSNPLDQAISASIVLDKCEMEKSDLDDYMQFTLDSCDIRDLYYCKNHYKHTKCLPDATVPTNACNNACCLEIKMAQCAKSHCGSKKAVNEFQLVANLVCTKYADASYMNGTLPFPDAMPYTSTVSSTTDCGGETEEPLSTEKSTPTETFTSDEETETDPNAALDPTVGPYDDPGPHIYERSETPTFDMWDDDFSAQYGGDNYDDVKARVGKSVCKLDEFKPGFDTSSCGKQEVKDCIKEGIKMLKDDPAHFCPYCVNDNAYDECRCACCFGRYFSRVCYDPNCKDLSEKLRYKRYVKEVCKTKPTTKYLFLRDAEEPFVEEKPRFQTGASKSTVKAASENVLDVFAGFDDLYPSVDTSGLEQPVNPNTNLLDTMRKSSLRRPLRSGKNSLGKRGITNSGEVSKINDDGDVIGSIAESVYKKLGTGAKKFSKGFPFDLHLKPRKKEAFSILDRKPKASSPLLDVNPDIDDSATARGTQSPLSARRKAKHRRLSTIEMKKRKKSGRRASLSGEKFGTSKRRQPKIRILNSDLTQKANFPLSPKPVAKREYLSFPLHGQQTVLSSAYPREILYKREHIDYVKGPEIPENAIRVQGKWVTTCTDEILLSSVDSSSSSGATFLTSSSEYNSESKHYKTITRTITKLSSGNITAPSTTKTTFTFTTSITATVPTKTSSSSSVLPSPSASVPHFTSATTILSTLTTTVVSSLPVVPPDKITVTSTITTSHTSTTTTTIVTETTVISSSTELSCAFNETLTSIRTRFRPSTTTATEYQSVTTLLTTDYEDVITETIAKKTVYRYKDTSYETETVPITVIKTSTRERLIPNITITEIEESDKTVNNTLTESTTTTETEYETAYRETYVTTLTTYSGTDTTTAFKFTKTKWKKTGTTTETITETETDDVIKTRWYPVSTSTEYDETLTTVKYKWYPYTTTDLETTTFTTVSTQTTTETETSIITKTAPARPVPSLPSISDILNSLLSRRDLRDEDFDAYGASKLQTRGVEDESSEVQYVIVEEVVVVVLPDDVASPVAAQTAVQYNAAPLTFMESIASQSSILTETKIKTTSRLPVSLNTPGSSNFNKSHPNGLLSNATSLDSSAHKSILDGRLVYVSSFVILLASFIFVLIPDAGNDTPLLEDQGASTGRVATYLGNDDHDDGYQFEDAGHPLELM</sequence>
<reference evidence="2" key="1">
    <citation type="journal article" date="2014" name="Genome Announc.">
        <title>Genome sequence of the yeast Cyberlindnera fabianii (Hansenula fabianii).</title>
        <authorList>
            <person name="Freel K.C."/>
            <person name="Sarilar V."/>
            <person name="Neuveglise C."/>
            <person name="Devillers H."/>
            <person name="Friedrich A."/>
            <person name="Schacherer J."/>
        </authorList>
    </citation>
    <scope>NUCLEOTIDE SEQUENCE</scope>
    <source>
        <strain evidence="2">YJS4271</strain>
    </source>
</reference>
<feature type="compositionally biased region" description="Basic residues" evidence="1">
    <location>
        <begin position="939"/>
        <end position="961"/>
    </location>
</feature>
<feature type="compositionally biased region" description="Basic and acidic residues" evidence="1">
    <location>
        <begin position="24"/>
        <end position="35"/>
    </location>
</feature>
<protein>
    <submittedName>
        <fullName evidence="2">CYFA0S03e04830g1_1</fullName>
    </submittedName>
</protein>
<feature type="compositionally biased region" description="Polar residues" evidence="1">
    <location>
        <begin position="83"/>
        <end position="95"/>
    </location>
</feature>
<proteinExistence type="predicted"/>
<accession>A0A061APW1</accession>
<feature type="region of interest" description="Disordered" evidence="1">
    <location>
        <begin position="915"/>
        <end position="976"/>
    </location>
</feature>
<feature type="region of interest" description="Disordered" evidence="1">
    <location>
        <begin position="581"/>
        <end position="631"/>
    </location>
</feature>
<feature type="compositionally biased region" description="Basic and acidic residues" evidence="1">
    <location>
        <begin position="53"/>
        <end position="71"/>
    </location>
</feature>
<name>A0A061APW1_CYBFA</name>
<dbReference type="OrthoDB" id="3981219at2759"/>
<dbReference type="EMBL" id="LK052888">
    <property type="protein sequence ID" value="CDR39569.1"/>
    <property type="molecule type" value="Genomic_DNA"/>
</dbReference>
<evidence type="ECO:0000256" key="1">
    <source>
        <dbReference type="SAM" id="MobiDB-lite"/>
    </source>
</evidence>
<gene>
    <name evidence="2" type="ORF">CYFA0S_03e04830g</name>
</gene>
<organism evidence="2">
    <name type="scientific">Cyberlindnera fabianii</name>
    <name type="common">Yeast</name>
    <name type="synonym">Hansenula fabianii</name>
    <dbReference type="NCBI Taxonomy" id="36022"/>
    <lineage>
        <taxon>Eukaryota</taxon>
        <taxon>Fungi</taxon>
        <taxon>Dikarya</taxon>
        <taxon>Ascomycota</taxon>
        <taxon>Saccharomycotina</taxon>
        <taxon>Saccharomycetes</taxon>
        <taxon>Phaffomycetales</taxon>
        <taxon>Phaffomycetaceae</taxon>
        <taxon>Cyberlindnera</taxon>
    </lineage>
</organism>
<dbReference type="VEuPathDB" id="FungiDB:BON22_5086"/>
<feature type="region of interest" description="Disordered" evidence="1">
    <location>
        <begin position="22"/>
        <end position="144"/>
    </location>
</feature>
<evidence type="ECO:0000313" key="2">
    <source>
        <dbReference type="EMBL" id="CDR39569.1"/>
    </source>
</evidence>
<feature type="compositionally biased region" description="Acidic residues" evidence="1">
    <location>
        <begin position="117"/>
        <end position="135"/>
    </location>
</feature>